<dbReference type="AlphaFoldDB" id="A0A4Y8IGP8"/>
<name>A0A4Y8IGP8_9BACI</name>
<organism evidence="6 7">
    <name type="scientific">Filobacillus milosensis</name>
    <dbReference type="NCBI Taxonomy" id="94137"/>
    <lineage>
        <taxon>Bacteria</taxon>
        <taxon>Bacillati</taxon>
        <taxon>Bacillota</taxon>
        <taxon>Bacilli</taxon>
        <taxon>Bacillales</taxon>
        <taxon>Bacillaceae</taxon>
        <taxon>Filobacillus</taxon>
    </lineage>
</organism>
<evidence type="ECO:0000313" key="7">
    <source>
        <dbReference type="Proteomes" id="UP000297975"/>
    </source>
</evidence>
<evidence type="ECO:0000313" key="6">
    <source>
        <dbReference type="EMBL" id="TFB14115.1"/>
    </source>
</evidence>
<keyword evidence="4" id="KW-1133">Transmembrane helix</keyword>
<dbReference type="InterPro" id="IPR036271">
    <property type="entry name" value="Tet_transcr_reg_TetR-rel_C_sf"/>
</dbReference>
<dbReference type="PANTHER" id="PTHR43479">
    <property type="entry name" value="ACREF/ENVCD OPERON REPRESSOR-RELATED"/>
    <property type="match status" value="1"/>
</dbReference>
<keyword evidence="2 3" id="KW-0238">DNA-binding</keyword>
<dbReference type="PROSITE" id="PS50977">
    <property type="entry name" value="HTH_TETR_2"/>
    <property type="match status" value="2"/>
</dbReference>
<gene>
    <name evidence="6" type="ORF">E3U55_14460</name>
</gene>
<dbReference type="Gene3D" id="1.10.10.60">
    <property type="entry name" value="Homeodomain-like"/>
    <property type="match status" value="2"/>
</dbReference>
<proteinExistence type="predicted"/>
<dbReference type="EMBL" id="SOPW01000019">
    <property type="protein sequence ID" value="TFB14115.1"/>
    <property type="molecule type" value="Genomic_DNA"/>
</dbReference>
<evidence type="ECO:0000259" key="5">
    <source>
        <dbReference type="PROSITE" id="PS50977"/>
    </source>
</evidence>
<sequence>MSIIVTSRRELMREKLLKTIYKLLNDRPLTQITIEEIAEEAGVSRQTIYRHLGNKSNIEQLINGDKHNKLDTRSEILASAYRIFSRFGFSQSSLEQVAHEAGFSKGAVYGNFKSKEELFIELIDLRLQQQVTFLSGEMENIMILDNPEEGLANFFEIQLKYCESDPSWPKIVLEFMVHSRNQEVLSKLILAQNQTKSQIVGLLQQMRTEGKIADDINLSVLTIMTTALLDGLIMAWNLNPNKILTTYAQDIAYILWHGISPRK</sequence>
<evidence type="ECO:0000256" key="2">
    <source>
        <dbReference type="ARBA" id="ARBA00023125"/>
    </source>
</evidence>
<dbReference type="OrthoDB" id="9785164at2"/>
<keyword evidence="1" id="KW-0678">Repressor</keyword>
<dbReference type="PRINTS" id="PR00455">
    <property type="entry name" value="HTHTETR"/>
</dbReference>
<keyword evidence="4" id="KW-0812">Transmembrane</keyword>
<dbReference type="GO" id="GO:0003677">
    <property type="term" value="F:DNA binding"/>
    <property type="evidence" value="ECO:0007669"/>
    <property type="project" value="UniProtKB-UniRule"/>
</dbReference>
<dbReference type="InterPro" id="IPR009057">
    <property type="entry name" value="Homeodomain-like_sf"/>
</dbReference>
<dbReference type="Gene3D" id="1.10.357.10">
    <property type="entry name" value="Tetracycline Repressor, domain 2"/>
    <property type="match status" value="1"/>
</dbReference>
<dbReference type="Proteomes" id="UP000297975">
    <property type="component" value="Unassembled WGS sequence"/>
</dbReference>
<dbReference type="SUPFAM" id="SSF46689">
    <property type="entry name" value="Homeodomain-like"/>
    <property type="match status" value="2"/>
</dbReference>
<reference evidence="6 7" key="1">
    <citation type="submission" date="2019-03" db="EMBL/GenBank/DDBJ databases">
        <authorList>
            <person name="He R.-H."/>
        </authorList>
    </citation>
    <scope>NUCLEOTIDE SEQUENCE [LARGE SCALE GENOMIC DNA]</scope>
    <source>
        <strain evidence="7">SH 714</strain>
    </source>
</reference>
<keyword evidence="4" id="KW-0472">Membrane</keyword>
<evidence type="ECO:0000256" key="4">
    <source>
        <dbReference type="SAM" id="Phobius"/>
    </source>
</evidence>
<evidence type="ECO:0000256" key="3">
    <source>
        <dbReference type="PROSITE-ProRule" id="PRU00335"/>
    </source>
</evidence>
<protein>
    <submittedName>
        <fullName evidence="6">TetR/AcrR family transcriptional regulator</fullName>
    </submittedName>
</protein>
<feature type="domain" description="HTH tetR-type" evidence="5">
    <location>
        <begin position="10"/>
        <end position="70"/>
    </location>
</feature>
<dbReference type="PANTHER" id="PTHR43479:SF11">
    <property type="entry name" value="ACREF_ENVCD OPERON REPRESSOR-RELATED"/>
    <property type="match status" value="1"/>
</dbReference>
<accession>A0A4Y8IGP8</accession>
<feature type="domain" description="HTH tetR-type" evidence="5">
    <location>
        <begin position="70"/>
        <end position="130"/>
    </location>
</feature>
<feature type="transmembrane region" description="Helical" evidence="4">
    <location>
        <begin position="216"/>
        <end position="236"/>
    </location>
</feature>
<feature type="DNA-binding region" description="H-T-H motif" evidence="3">
    <location>
        <begin position="33"/>
        <end position="52"/>
    </location>
</feature>
<comment type="caution">
    <text evidence="6">The sequence shown here is derived from an EMBL/GenBank/DDBJ whole genome shotgun (WGS) entry which is preliminary data.</text>
</comment>
<dbReference type="InterPro" id="IPR001647">
    <property type="entry name" value="HTH_TetR"/>
</dbReference>
<keyword evidence="7" id="KW-1185">Reference proteome</keyword>
<evidence type="ECO:0000256" key="1">
    <source>
        <dbReference type="ARBA" id="ARBA00022491"/>
    </source>
</evidence>
<dbReference type="SUPFAM" id="SSF48498">
    <property type="entry name" value="Tetracyclin repressor-like, C-terminal domain"/>
    <property type="match status" value="1"/>
</dbReference>
<feature type="DNA-binding region" description="H-T-H motif" evidence="3">
    <location>
        <begin position="93"/>
        <end position="112"/>
    </location>
</feature>
<dbReference type="InterPro" id="IPR050624">
    <property type="entry name" value="HTH-type_Tx_Regulator"/>
</dbReference>
<dbReference type="Pfam" id="PF00440">
    <property type="entry name" value="TetR_N"/>
    <property type="match status" value="2"/>
</dbReference>